<evidence type="ECO:0000313" key="2">
    <source>
        <dbReference type="Proteomes" id="UP000515369"/>
    </source>
</evidence>
<accession>A0A7G5GYF0</accession>
<dbReference type="Proteomes" id="UP000515369">
    <property type="component" value="Chromosome"/>
</dbReference>
<dbReference type="AlphaFoldDB" id="A0A7G5GYF0"/>
<reference evidence="1 2" key="1">
    <citation type="submission" date="2020-07" db="EMBL/GenBank/DDBJ databases">
        <title>Spirosoma foliorum sp. nov., isolated from the leaves on the Nejang mountain Korea, Republic of.</title>
        <authorList>
            <person name="Ho H."/>
            <person name="Lee Y.-J."/>
            <person name="Nurcahyanto D.-A."/>
            <person name="Kim S.-G."/>
        </authorList>
    </citation>
    <scope>NUCLEOTIDE SEQUENCE [LARGE SCALE GENOMIC DNA]</scope>
    <source>
        <strain evidence="1 2">PL0136</strain>
    </source>
</reference>
<dbReference type="KEGG" id="sfol:H3H32_02745"/>
<dbReference type="RefSeq" id="WP_182461148.1">
    <property type="nucleotide sequence ID" value="NZ_CP059732.1"/>
</dbReference>
<name>A0A7G5GYF0_9BACT</name>
<protein>
    <submittedName>
        <fullName evidence="1">Uncharacterized protein</fullName>
    </submittedName>
</protein>
<organism evidence="1 2">
    <name type="scientific">Spirosoma foliorum</name>
    <dbReference type="NCBI Taxonomy" id="2710596"/>
    <lineage>
        <taxon>Bacteria</taxon>
        <taxon>Pseudomonadati</taxon>
        <taxon>Bacteroidota</taxon>
        <taxon>Cytophagia</taxon>
        <taxon>Cytophagales</taxon>
        <taxon>Cytophagaceae</taxon>
        <taxon>Spirosoma</taxon>
    </lineage>
</organism>
<proteinExistence type="predicted"/>
<keyword evidence="2" id="KW-1185">Reference proteome</keyword>
<evidence type="ECO:0000313" key="1">
    <source>
        <dbReference type="EMBL" id="QMW03892.1"/>
    </source>
</evidence>
<dbReference type="EMBL" id="CP059732">
    <property type="protein sequence ID" value="QMW03892.1"/>
    <property type="molecule type" value="Genomic_DNA"/>
</dbReference>
<sequence length="151" mass="17791">MSLSEKDKIAFERAYNDNGIFTYFGDVFEVLISEKAHIIKWENVVGMVGFKKDLYTIDTIGLDIFCDSNFQFTIYEETPRWFQFLHKSKIAIEEIPEHWEIDIAVPAFESKPTLVYDRQGRNLTEFIKDEYSALSPTIVERSISRIRNWFS</sequence>
<gene>
    <name evidence="1" type="ORF">H3H32_02745</name>
</gene>